<organism evidence="1 2">
    <name type="scientific">Anopheles albimanus</name>
    <name type="common">New world malaria mosquito</name>
    <dbReference type="NCBI Taxonomy" id="7167"/>
    <lineage>
        <taxon>Eukaryota</taxon>
        <taxon>Metazoa</taxon>
        <taxon>Ecdysozoa</taxon>
        <taxon>Arthropoda</taxon>
        <taxon>Hexapoda</taxon>
        <taxon>Insecta</taxon>
        <taxon>Pterygota</taxon>
        <taxon>Neoptera</taxon>
        <taxon>Endopterygota</taxon>
        <taxon>Diptera</taxon>
        <taxon>Nematocera</taxon>
        <taxon>Culicoidea</taxon>
        <taxon>Culicidae</taxon>
        <taxon>Anophelinae</taxon>
        <taxon>Anopheles</taxon>
    </lineage>
</organism>
<dbReference type="STRING" id="7167.A0A182FF22"/>
<evidence type="ECO:0000313" key="2">
    <source>
        <dbReference type="Proteomes" id="UP000069272"/>
    </source>
</evidence>
<sequence length="843" mass="94803">MALILRFTDTTSTDLGGNCKQGYGDFCEFQTYQVTEKDAKRELEALTDLNVKLIVITKLLLRTPGVGKPPAATMRWLLEVIAPYCTELVLYVYHEKTLILTEQLELVQLSLQSARQLQLLIISGTNRYLEDFIIVDSGLETIPNSIANLISLRVLQVKQSKLRVLELGPFCQIAKLNRLLVELSEISTLRPANPNTTCSVRSLYLDYNRLTSFDAAILEPFQMLQNLRLSNNQIDTFVSSVKMSLSSLQVLNLDGNNLTRFRLHRLQLPVLANFYLRRNNLDTLPTFRKAGMPALETLDFSSNVLRAVDLRYFEEFKNLHSLDLSNNRLTSVQTSQGASLPKLQFLTLNNNLLENLDPTNWYFPRLSLVSLVNNLFQAVPSSIYGSNVSGTIYINLASNPIRCSHLTENINYVSLGRLSSSCGSQRTCRIDHWDLATQRNLEAFFPDTSSHFLSVQVQRLTTGTIPLTLMLVNVSRVVNSVLFRTFHEPLLLLPTTNTLQELELQRAPNLQNIKAQLNIHLKRLEINGCLLSTIPPSLRNLLALKMLIIKECSIRVLNLPLLATFRRLETVSFATNHIASIQPAAGSAKFSILDLDLSANRLQQLILNQLAPLRRLRILNLQQNQLRTIDSLQPGDVTTLPSLSGLHLSNNRLQAVDLRQLRAPKLEHLEVSANELTSLPSALDSFAKLQILTLNQNAIESFDFAELRELRFLFGLALNENRLQSVSATEPVDLPNLATLTLANNLLKSIELQQLTAPALGFIDLTGNLLTAIPSSLVEGDRALRLQLLVMSGNPLTCATLERYRSYLERGQLETQWQLSKTEFCTTERFFVLDEKRKSCCAA</sequence>
<dbReference type="SMART" id="SM00369">
    <property type="entry name" value="LRR_TYP"/>
    <property type="match status" value="14"/>
</dbReference>
<dbReference type="Pfam" id="PF13855">
    <property type="entry name" value="LRR_8"/>
    <property type="match status" value="3"/>
</dbReference>
<dbReference type="InterPro" id="IPR003591">
    <property type="entry name" value="Leu-rich_rpt_typical-subtyp"/>
</dbReference>
<dbReference type="SUPFAM" id="SSF52058">
    <property type="entry name" value="L domain-like"/>
    <property type="match status" value="2"/>
</dbReference>
<keyword evidence="2" id="KW-1185">Reference proteome</keyword>
<protein>
    <submittedName>
        <fullName evidence="1">Uncharacterized protein</fullName>
    </submittedName>
</protein>
<dbReference type="VEuPathDB" id="VectorBase:AALB005113"/>
<reference evidence="1" key="2">
    <citation type="submission" date="2022-08" db="UniProtKB">
        <authorList>
            <consortium name="EnsemblMetazoa"/>
        </authorList>
    </citation>
    <scope>IDENTIFICATION</scope>
    <source>
        <strain evidence="1">STECLA/ALBI9_A</strain>
    </source>
</reference>
<dbReference type="PRINTS" id="PR00019">
    <property type="entry name" value="LEURICHRPT"/>
</dbReference>
<dbReference type="InterPro" id="IPR001611">
    <property type="entry name" value="Leu-rich_rpt"/>
</dbReference>
<dbReference type="PANTHER" id="PTHR45712">
    <property type="entry name" value="AGAP008170-PA"/>
    <property type="match status" value="1"/>
</dbReference>
<dbReference type="Gene3D" id="3.80.10.10">
    <property type="entry name" value="Ribonuclease Inhibitor"/>
    <property type="match status" value="4"/>
</dbReference>
<dbReference type="PROSITE" id="PS51450">
    <property type="entry name" value="LRR"/>
    <property type="match status" value="3"/>
</dbReference>
<dbReference type="VEuPathDB" id="VectorBase:AALB20_038252"/>
<dbReference type="GO" id="GO:0005615">
    <property type="term" value="C:extracellular space"/>
    <property type="evidence" value="ECO:0007669"/>
    <property type="project" value="TreeGrafter"/>
</dbReference>
<dbReference type="PANTHER" id="PTHR45712:SF22">
    <property type="entry name" value="INSULIN-LIKE GROWTH FACTOR-BINDING PROTEIN COMPLEX ACID LABILE SUBUNIT"/>
    <property type="match status" value="1"/>
</dbReference>
<accession>A0A182FF22</accession>
<proteinExistence type="predicted"/>
<dbReference type="VEuPathDB" id="VectorBase:AALB20_034953"/>
<evidence type="ECO:0000313" key="1">
    <source>
        <dbReference type="EnsemblMetazoa" id="AALB005113-PA"/>
    </source>
</evidence>
<dbReference type="InterPro" id="IPR050333">
    <property type="entry name" value="SLRP"/>
</dbReference>
<dbReference type="AlphaFoldDB" id="A0A182FF22"/>
<reference evidence="1 2" key="1">
    <citation type="journal article" date="2017" name="G3 (Bethesda)">
        <title>The Physical Genome Mapping of Anopheles albimanus Corrected Scaffold Misassemblies and Identified Interarm Rearrangements in Genus Anopheles.</title>
        <authorList>
            <person name="Artemov G.N."/>
            <person name="Peery A.N."/>
            <person name="Jiang X."/>
            <person name="Tu Z."/>
            <person name="Stegniy V.N."/>
            <person name="Sharakhova M.V."/>
            <person name="Sharakhov I.V."/>
        </authorList>
    </citation>
    <scope>NUCLEOTIDE SEQUENCE [LARGE SCALE GENOMIC DNA]</scope>
    <source>
        <strain evidence="1 2">ALBI9_A</strain>
    </source>
</reference>
<name>A0A182FF22_ANOAL</name>
<dbReference type="EnsemblMetazoa" id="AALB005113-RA">
    <property type="protein sequence ID" value="AALB005113-PA"/>
    <property type="gene ID" value="AALB005113"/>
</dbReference>
<dbReference type="Proteomes" id="UP000069272">
    <property type="component" value="Chromosome 3L"/>
</dbReference>
<dbReference type="InterPro" id="IPR032675">
    <property type="entry name" value="LRR_dom_sf"/>
</dbReference>